<sequence length="185" mass="21429">MKSESEDRDDHIHLRDRANCDVCFVRLDAGNEEVLCAENARRCFSLEKKRALEKKACRRTRYVRCCYRADGRRLYFRCRMQKNVIKAQSGRVGSCTTSWDTAGLHTPVSKLKVPPYYACQLAKDQDVLHVSKEYRISLWKRAALEAEMDVTDGRMVEWWQPLPRARHAPPPSACDGFSHICTTFL</sequence>
<protein>
    <submittedName>
        <fullName evidence="1">Uncharacterized protein</fullName>
    </submittedName>
</protein>
<keyword evidence="2" id="KW-1185">Reference proteome</keyword>
<gene>
    <name evidence="1" type="ORF">EVAR_25649_1</name>
</gene>
<dbReference type="Proteomes" id="UP000299102">
    <property type="component" value="Unassembled WGS sequence"/>
</dbReference>
<evidence type="ECO:0000313" key="1">
    <source>
        <dbReference type="EMBL" id="GBP83801.1"/>
    </source>
</evidence>
<proteinExistence type="predicted"/>
<organism evidence="1 2">
    <name type="scientific">Eumeta variegata</name>
    <name type="common">Bagworm moth</name>
    <name type="synonym">Eumeta japonica</name>
    <dbReference type="NCBI Taxonomy" id="151549"/>
    <lineage>
        <taxon>Eukaryota</taxon>
        <taxon>Metazoa</taxon>
        <taxon>Ecdysozoa</taxon>
        <taxon>Arthropoda</taxon>
        <taxon>Hexapoda</taxon>
        <taxon>Insecta</taxon>
        <taxon>Pterygota</taxon>
        <taxon>Neoptera</taxon>
        <taxon>Endopterygota</taxon>
        <taxon>Lepidoptera</taxon>
        <taxon>Glossata</taxon>
        <taxon>Ditrysia</taxon>
        <taxon>Tineoidea</taxon>
        <taxon>Psychidae</taxon>
        <taxon>Oiketicinae</taxon>
        <taxon>Eumeta</taxon>
    </lineage>
</organism>
<comment type="caution">
    <text evidence="1">The sequence shown here is derived from an EMBL/GenBank/DDBJ whole genome shotgun (WGS) entry which is preliminary data.</text>
</comment>
<name>A0A4C1Z4R0_EUMVA</name>
<dbReference type="AlphaFoldDB" id="A0A4C1Z4R0"/>
<accession>A0A4C1Z4R0</accession>
<evidence type="ECO:0000313" key="2">
    <source>
        <dbReference type="Proteomes" id="UP000299102"/>
    </source>
</evidence>
<dbReference type="EMBL" id="BGZK01001640">
    <property type="protein sequence ID" value="GBP83801.1"/>
    <property type="molecule type" value="Genomic_DNA"/>
</dbReference>
<reference evidence="1 2" key="1">
    <citation type="journal article" date="2019" name="Commun. Biol.">
        <title>The bagworm genome reveals a unique fibroin gene that provides high tensile strength.</title>
        <authorList>
            <person name="Kono N."/>
            <person name="Nakamura H."/>
            <person name="Ohtoshi R."/>
            <person name="Tomita M."/>
            <person name="Numata K."/>
            <person name="Arakawa K."/>
        </authorList>
    </citation>
    <scope>NUCLEOTIDE SEQUENCE [LARGE SCALE GENOMIC DNA]</scope>
</reference>